<gene>
    <name evidence="2" type="ORF">CLV62_101271</name>
</gene>
<proteinExistence type="predicted"/>
<dbReference type="RefSeq" id="WP_170119987.1">
    <property type="nucleotide sequence ID" value="NZ_QICL01000001.1"/>
</dbReference>
<dbReference type="AlphaFoldDB" id="A0A2V3PW30"/>
<sequence>MKKSKKISLDSLDQKANFEVLDEFMQSKLLGGGYAEGHSQTHAQVSHTQTT</sequence>
<comment type="caution">
    <text evidence="2">The sequence shown here is derived from an EMBL/GenBank/DDBJ whole genome shotgun (WGS) entry which is preliminary data.</text>
</comment>
<dbReference type="EMBL" id="QICL01000001">
    <property type="protein sequence ID" value="PXV69004.1"/>
    <property type="molecule type" value="Genomic_DNA"/>
</dbReference>
<reference evidence="2 3" key="1">
    <citation type="submission" date="2018-03" db="EMBL/GenBank/DDBJ databases">
        <title>Genomic Encyclopedia of Archaeal and Bacterial Type Strains, Phase II (KMG-II): from individual species to whole genera.</title>
        <authorList>
            <person name="Goeker M."/>
        </authorList>
    </citation>
    <scope>NUCLEOTIDE SEQUENCE [LARGE SCALE GENOMIC DNA]</scope>
    <source>
        <strain evidence="2 3">DSM 100214</strain>
    </source>
</reference>
<evidence type="ECO:0000313" key="2">
    <source>
        <dbReference type="EMBL" id="PXV69004.1"/>
    </source>
</evidence>
<protein>
    <submittedName>
        <fullName evidence="2">Uncharacterized protein</fullName>
    </submittedName>
</protein>
<feature type="region of interest" description="Disordered" evidence="1">
    <location>
        <begin position="32"/>
        <end position="51"/>
    </location>
</feature>
<dbReference type="Proteomes" id="UP000247973">
    <property type="component" value="Unassembled WGS sequence"/>
</dbReference>
<name>A0A2V3PW30_9BACT</name>
<feature type="compositionally biased region" description="Polar residues" evidence="1">
    <location>
        <begin position="38"/>
        <end position="51"/>
    </location>
</feature>
<evidence type="ECO:0000313" key="3">
    <source>
        <dbReference type="Proteomes" id="UP000247973"/>
    </source>
</evidence>
<organism evidence="2 3">
    <name type="scientific">Dysgonomonas alginatilytica</name>
    <dbReference type="NCBI Taxonomy" id="1605892"/>
    <lineage>
        <taxon>Bacteria</taxon>
        <taxon>Pseudomonadati</taxon>
        <taxon>Bacteroidota</taxon>
        <taxon>Bacteroidia</taxon>
        <taxon>Bacteroidales</taxon>
        <taxon>Dysgonomonadaceae</taxon>
        <taxon>Dysgonomonas</taxon>
    </lineage>
</organism>
<evidence type="ECO:0000256" key="1">
    <source>
        <dbReference type="SAM" id="MobiDB-lite"/>
    </source>
</evidence>
<keyword evidence="3" id="KW-1185">Reference proteome</keyword>
<accession>A0A2V3PW30</accession>